<dbReference type="PANTHER" id="PTHR47161:SF1">
    <property type="entry name" value="LYMPHOID-SPECIFIC HELICASE"/>
    <property type="match status" value="1"/>
</dbReference>
<dbReference type="SUPFAM" id="SSF52540">
    <property type="entry name" value="P-loop containing nucleoside triphosphate hydrolases"/>
    <property type="match status" value="2"/>
</dbReference>
<dbReference type="GO" id="GO:0003682">
    <property type="term" value="F:chromatin binding"/>
    <property type="evidence" value="ECO:0007669"/>
    <property type="project" value="TreeGrafter"/>
</dbReference>
<comment type="subcellular location">
    <subcellularLocation>
        <location evidence="1">Nucleus</location>
    </subcellularLocation>
</comment>
<keyword evidence="7" id="KW-0498">Mitosis</keyword>
<keyword evidence="10" id="KW-0067">ATP-binding</keyword>
<feature type="domain" description="Helicase C-terminal" evidence="20">
    <location>
        <begin position="457"/>
        <end position="622"/>
    </location>
</feature>
<dbReference type="PROSITE" id="PS51194">
    <property type="entry name" value="HELICASE_CTER"/>
    <property type="match status" value="1"/>
</dbReference>
<keyword evidence="3" id="KW-0217">Developmental protein</keyword>
<keyword evidence="13" id="KW-0804">Transcription</keyword>
<evidence type="ECO:0000313" key="21">
    <source>
        <dbReference type="EMBL" id="KAH3810770.1"/>
    </source>
</evidence>
<keyword evidence="6" id="KW-0547">Nucleotide-binding</keyword>
<evidence type="ECO:0000256" key="9">
    <source>
        <dbReference type="ARBA" id="ARBA00022806"/>
    </source>
</evidence>
<evidence type="ECO:0000256" key="3">
    <source>
        <dbReference type="ARBA" id="ARBA00022473"/>
    </source>
</evidence>
<dbReference type="CDD" id="cd18793">
    <property type="entry name" value="SF2_C_SNF"/>
    <property type="match status" value="1"/>
</dbReference>
<dbReference type="GO" id="GO:0031508">
    <property type="term" value="P:pericentric heterochromatin formation"/>
    <property type="evidence" value="ECO:0007669"/>
    <property type="project" value="TreeGrafter"/>
</dbReference>
<dbReference type="SMART" id="SM00487">
    <property type="entry name" value="DEXDc"/>
    <property type="match status" value="1"/>
</dbReference>
<evidence type="ECO:0000313" key="22">
    <source>
        <dbReference type="Proteomes" id="UP000828390"/>
    </source>
</evidence>
<dbReference type="InterPro" id="IPR038718">
    <property type="entry name" value="SNF2-like_sf"/>
</dbReference>
<sequence length="679" mass="78030">SKSKKGRKRKNNNYNEQSPEGARLLTQFFKPTKKRKLDMGEEEEEKEQMQPKTEKKAAPTSVDLFSGEADIELDGTITRPALLTGGSLRRYQVEGLNWLKILFENGVNGILADEMGLGKTIQCVALMCQIVTMGAQGPYIVVAPLSTVPNWHNEFRRFAPRLPVILYHGSKEERVRLARKIRKRTEVLPGIEIHPVVITSYEIAMIDRPQLANYSWTYMIVDEGHRLKNLNCRLIRELKLYQNTHRLLLTGTPLQNNLKELWSLLNFLLPEIFDDLGSFETWFDVSVISDAAADAAIIEEEKKKNILSMLHQILTPFMLRRVKADVDLDIPPKKELIVYAPLTKVQREFYEAAVDKTLLDKVQTRNMDDWWHRDEQELDIEYDAKGRPKRGARKSVSKAVYNGPGCQSSIVNVKLGSVWMDLRKCCNHPYLLEYPLDPSGQFLVNEELVKKSGKMLLLDKMLPALKKHGHKVLIFSQMTKMLDIIEDYLYYRHITFCRLDGSTKVEDRQISMELFNTDADHWVFLLSTRAGGLGINLVGADTVIIYDSDWNPQNDLQAQDRCHRIGQTKPVVVYRFVTKDTIDQKIVERAAGKRKLEKMIIHKGKFKSGIMKDYTPDVKPLSPEELWDLLKSHDHSGVVEEKEEAISDADLEALLDRTDMIREHQENQRVKQTRGKACC</sequence>
<keyword evidence="22" id="KW-1185">Reference proteome</keyword>
<keyword evidence="8" id="KW-0378">Hydrolase</keyword>
<keyword evidence="11" id="KW-0805">Transcription regulation</keyword>
<evidence type="ECO:0000256" key="7">
    <source>
        <dbReference type="ARBA" id="ARBA00022776"/>
    </source>
</evidence>
<comment type="caution">
    <text evidence="21">The sequence shown here is derived from an EMBL/GenBank/DDBJ whole genome shotgun (WGS) entry which is preliminary data.</text>
</comment>
<dbReference type="InterPro" id="IPR049730">
    <property type="entry name" value="SNF2/RAD54-like_C"/>
</dbReference>
<keyword evidence="5" id="KW-0132">Cell division</keyword>
<evidence type="ECO:0000256" key="4">
    <source>
        <dbReference type="ARBA" id="ARBA00022553"/>
    </source>
</evidence>
<dbReference type="PROSITE" id="PS51192">
    <property type="entry name" value="HELICASE_ATP_BIND_1"/>
    <property type="match status" value="1"/>
</dbReference>
<keyword evidence="15" id="KW-0131">Cell cycle</keyword>
<dbReference type="FunFam" id="3.40.50.300:FF:000577">
    <property type="entry name" value="lymphoid-specific helicase isoform X1"/>
    <property type="match status" value="1"/>
</dbReference>
<dbReference type="Gene3D" id="3.40.50.10810">
    <property type="entry name" value="Tandem AAA-ATPase domain"/>
    <property type="match status" value="1"/>
</dbReference>
<dbReference type="Pfam" id="PF00176">
    <property type="entry name" value="SNF2-rel_dom"/>
    <property type="match status" value="1"/>
</dbReference>
<evidence type="ECO:0000256" key="17">
    <source>
        <dbReference type="ARBA" id="ARBA00081399"/>
    </source>
</evidence>
<evidence type="ECO:0000256" key="15">
    <source>
        <dbReference type="ARBA" id="ARBA00023306"/>
    </source>
</evidence>
<dbReference type="InterPro" id="IPR001650">
    <property type="entry name" value="Helicase_C-like"/>
</dbReference>
<accession>A0A9D4JG97</accession>
<keyword evidence="12" id="KW-0175">Coiled coil</keyword>
<reference evidence="21" key="2">
    <citation type="submission" date="2020-11" db="EMBL/GenBank/DDBJ databases">
        <authorList>
            <person name="McCartney M.A."/>
            <person name="Auch B."/>
            <person name="Kono T."/>
            <person name="Mallez S."/>
            <person name="Becker A."/>
            <person name="Gohl D.M."/>
            <person name="Silverstein K.A.T."/>
            <person name="Koren S."/>
            <person name="Bechman K.B."/>
            <person name="Herman A."/>
            <person name="Abrahante J.E."/>
            <person name="Garbe J."/>
        </authorList>
    </citation>
    <scope>NUCLEOTIDE SEQUENCE</scope>
    <source>
        <strain evidence="21">Duluth1</strain>
        <tissue evidence="21">Whole animal</tissue>
    </source>
</reference>
<dbReference type="GO" id="GO:0016787">
    <property type="term" value="F:hydrolase activity"/>
    <property type="evidence" value="ECO:0007669"/>
    <property type="project" value="UniProtKB-KW"/>
</dbReference>
<proteinExistence type="inferred from homology"/>
<protein>
    <recommendedName>
        <fullName evidence="17">Proliferation-associated SNF2-like protein</fullName>
    </recommendedName>
</protein>
<dbReference type="Proteomes" id="UP000828390">
    <property type="component" value="Unassembled WGS sequence"/>
</dbReference>
<dbReference type="GO" id="GO:0005634">
    <property type="term" value="C:nucleus"/>
    <property type="evidence" value="ECO:0007669"/>
    <property type="project" value="UniProtKB-SubCell"/>
</dbReference>
<feature type="region of interest" description="Disordered" evidence="18">
    <location>
        <begin position="1"/>
        <end position="61"/>
    </location>
</feature>
<evidence type="ECO:0000256" key="11">
    <source>
        <dbReference type="ARBA" id="ARBA00023015"/>
    </source>
</evidence>
<feature type="compositionally biased region" description="Basic residues" evidence="18">
    <location>
        <begin position="1"/>
        <end position="11"/>
    </location>
</feature>
<reference evidence="21" key="1">
    <citation type="journal article" date="2019" name="bioRxiv">
        <title>The Genome of the Zebra Mussel, Dreissena polymorpha: A Resource for Invasive Species Research.</title>
        <authorList>
            <person name="McCartney M.A."/>
            <person name="Auch B."/>
            <person name="Kono T."/>
            <person name="Mallez S."/>
            <person name="Zhang Y."/>
            <person name="Obille A."/>
            <person name="Becker A."/>
            <person name="Abrahante J.E."/>
            <person name="Garbe J."/>
            <person name="Badalamenti J.P."/>
            <person name="Herman A."/>
            <person name="Mangelson H."/>
            <person name="Liachko I."/>
            <person name="Sullivan S."/>
            <person name="Sone E.D."/>
            <person name="Koren S."/>
            <person name="Silverstein K.A.T."/>
            <person name="Beckman K.B."/>
            <person name="Gohl D.M."/>
        </authorList>
    </citation>
    <scope>NUCLEOTIDE SEQUENCE</scope>
    <source>
        <strain evidence="21">Duluth1</strain>
        <tissue evidence="21">Whole animal</tissue>
    </source>
</reference>
<evidence type="ECO:0000256" key="10">
    <source>
        <dbReference type="ARBA" id="ARBA00022840"/>
    </source>
</evidence>
<name>A0A9D4JG97_DREPO</name>
<evidence type="ECO:0000256" key="13">
    <source>
        <dbReference type="ARBA" id="ARBA00023163"/>
    </source>
</evidence>
<evidence type="ECO:0000259" key="19">
    <source>
        <dbReference type="PROSITE" id="PS51192"/>
    </source>
</evidence>
<dbReference type="GO" id="GO:0006346">
    <property type="term" value="P:DNA methylation-dependent constitutive heterochromatin formation"/>
    <property type="evidence" value="ECO:0007669"/>
    <property type="project" value="TreeGrafter"/>
</dbReference>
<dbReference type="PANTHER" id="PTHR47161">
    <property type="entry name" value="LYMPHOID-SPECIFIC HELICASE"/>
    <property type="match status" value="1"/>
</dbReference>
<dbReference type="GO" id="GO:0044027">
    <property type="term" value="P:negative regulation of gene expression via chromosomal CpG island methylation"/>
    <property type="evidence" value="ECO:0007669"/>
    <property type="project" value="TreeGrafter"/>
</dbReference>
<dbReference type="AlphaFoldDB" id="A0A9D4JG97"/>
<evidence type="ECO:0000256" key="1">
    <source>
        <dbReference type="ARBA" id="ARBA00004123"/>
    </source>
</evidence>
<dbReference type="SMART" id="SM00490">
    <property type="entry name" value="HELICc"/>
    <property type="match status" value="1"/>
</dbReference>
<keyword evidence="9" id="KW-0347">Helicase</keyword>
<dbReference type="GO" id="GO:0004386">
    <property type="term" value="F:helicase activity"/>
    <property type="evidence" value="ECO:0007669"/>
    <property type="project" value="UniProtKB-KW"/>
</dbReference>
<evidence type="ECO:0000256" key="6">
    <source>
        <dbReference type="ARBA" id="ARBA00022741"/>
    </source>
</evidence>
<dbReference type="GO" id="GO:0005524">
    <property type="term" value="F:ATP binding"/>
    <property type="evidence" value="ECO:0007669"/>
    <property type="project" value="UniProtKB-KW"/>
</dbReference>
<dbReference type="InterPro" id="IPR014001">
    <property type="entry name" value="Helicase_ATP-bd"/>
</dbReference>
<feature type="domain" description="Helicase ATP-binding" evidence="19">
    <location>
        <begin position="100"/>
        <end position="271"/>
    </location>
</feature>
<dbReference type="InterPro" id="IPR027417">
    <property type="entry name" value="P-loop_NTPase"/>
</dbReference>
<evidence type="ECO:0000256" key="14">
    <source>
        <dbReference type="ARBA" id="ARBA00023242"/>
    </source>
</evidence>
<feature type="non-terminal residue" evidence="21">
    <location>
        <position position="679"/>
    </location>
</feature>
<dbReference type="Gene3D" id="3.40.50.300">
    <property type="entry name" value="P-loop containing nucleotide triphosphate hydrolases"/>
    <property type="match status" value="1"/>
</dbReference>
<comment type="similarity">
    <text evidence="2">Belongs to the SNF2/RAD54 helicase family.</text>
</comment>
<feature type="compositionally biased region" description="Basic and acidic residues" evidence="18">
    <location>
        <begin position="47"/>
        <end position="57"/>
    </location>
</feature>
<dbReference type="Pfam" id="PF00271">
    <property type="entry name" value="Helicase_C"/>
    <property type="match status" value="1"/>
</dbReference>
<evidence type="ECO:0000256" key="8">
    <source>
        <dbReference type="ARBA" id="ARBA00022801"/>
    </source>
</evidence>
<comment type="function">
    <text evidence="16">Plays an essential role in normal development and survival. Involved in regulation of the expansion or survival of lymphoid cells. Required for de novo or maintenance DNA methylation. May control silencing of the imprinted CDKN1C gene through DNA methylation. May play a role in formation and organization of heterochromatin, implying a functional role in the regulation of transcription and mitosis.</text>
</comment>
<dbReference type="EMBL" id="JAIWYP010000006">
    <property type="protein sequence ID" value="KAH3810770.1"/>
    <property type="molecule type" value="Genomic_DNA"/>
</dbReference>
<dbReference type="FunFam" id="3.40.50.10810:FF:000015">
    <property type="entry name" value="lymphoid-specific helicase isoform X1"/>
    <property type="match status" value="1"/>
</dbReference>
<evidence type="ECO:0000256" key="18">
    <source>
        <dbReference type="SAM" id="MobiDB-lite"/>
    </source>
</evidence>
<evidence type="ECO:0000256" key="12">
    <source>
        <dbReference type="ARBA" id="ARBA00023054"/>
    </source>
</evidence>
<evidence type="ECO:0000256" key="16">
    <source>
        <dbReference type="ARBA" id="ARBA00053349"/>
    </source>
</evidence>
<dbReference type="GO" id="GO:0051301">
    <property type="term" value="P:cell division"/>
    <property type="evidence" value="ECO:0007669"/>
    <property type="project" value="UniProtKB-KW"/>
</dbReference>
<gene>
    <name evidence="21" type="ORF">DPMN_139168</name>
</gene>
<keyword evidence="4" id="KW-0597">Phosphoprotein</keyword>
<evidence type="ECO:0000256" key="2">
    <source>
        <dbReference type="ARBA" id="ARBA00007025"/>
    </source>
</evidence>
<evidence type="ECO:0000259" key="20">
    <source>
        <dbReference type="PROSITE" id="PS51194"/>
    </source>
</evidence>
<organism evidence="21 22">
    <name type="scientific">Dreissena polymorpha</name>
    <name type="common">Zebra mussel</name>
    <name type="synonym">Mytilus polymorpha</name>
    <dbReference type="NCBI Taxonomy" id="45954"/>
    <lineage>
        <taxon>Eukaryota</taxon>
        <taxon>Metazoa</taxon>
        <taxon>Spiralia</taxon>
        <taxon>Lophotrochozoa</taxon>
        <taxon>Mollusca</taxon>
        <taxon>Bivalvia</taxon>
        <taxon>Autobranchia</taxon>
        <taxon>Heteroconchia</taxon>
        <taxon>Euheterodonta</taxon>
        <taxon>Imparidentia</taxon>
        <taxon>Neoheterodontei</taxon>
        <taxon>Myida</taxon>
        <taxon>Dreissenoidea</taxon>
        <taxon>Dreissenidae</taxon>
        <taxon>Dreissena</taxon>
    </lineage>
</organism>
<dbReference type="InterPro" id="IPR000330">
    <property type="entry name" value="SNF2_N"/>
</dbReference>
<evidence type="ECO:0000256" key="5">
    <source>
        <dbReference type="ARBA" id="ARBA00022618"/>
    </source>
</evidence>
<dbReference type="GO" id="GO:0005721">
    <property type="term" value="C:pericentric heterochromatin"/>
    <property type="evidence" value="ECO:0007669"/>
    <property type="project" value="TreeGrafter"/>
</dbReference>
<keyword evidence="14" id="KW-0539">Nucleus</keyword>